<sequence length="1119" mass="127855">MKSSFLHEKEVIGANYEGEIKLGAYHDGLYIYVNNVDQVYAFNSINLSKITFEPPDKSIQSSVTAVALSPSHDYVVVGFLDGSIQSYEYPNPKPQKVISKSRGAVILSIAFIRENTIVFMDSTQNIFQYELSKSMKSLFAKDKHVCKLSSSGLSVVAPPVYRYRPPTQNSKQSCYSICPKFDSTFLVLLAEATKMLQVTEDISIINDFKEYSSAFVDFIIEDENTLKIAIFSNNKASLLRFTRGSTPEVLKSIDIEISPLQVAFLTESILSITYGDGMCKFVSFQDGSVTETTIPHNGFTISLEGSGGFVSFNDGKMYKYSLPSFIDKFDDIMNNDNFEEGKNLCAAAIKGDSYACIGLPTNYYQRELFVQTKFMEFFTNYMSSELFKAKDFDGLFNECVKTAIDMNSTEWITSKLLKILSDEDKLPIYFKKILSLDPDATKFFYTKEFFESLISNYNEPDIYSFIEKLDSSVATPALVIKHAIDHQKFDVAATYYINSLKDIVSALTVYYNSELYDRIVKIIDECVPENKGNFSIKIISWLFQYNKGQNKFERLPKLINKLGNDISYIKSIGIFIKKENLPFSYDIFFNSLIAIVSMEKLGYKHELFNYVVELFLEKEVKLSQMSLSFLLGSIFSSEYSTAKKREEILIKMIERKLLDNIGSEFMDLCDSFEYSTAKGLLMMKGKRYDTIISDMLKNSPDNVFDFMEKMLTQDSECSPSIKKALETLTDQLMAIDIQKFFNFVAKFYPDIVPTIPTLAHENLLINAYIRLVYNDERTKETNFANEYKKSFVEFICNYYPDEVLPYIRNQDENLFMDFLTPIKENNILDTLVYIQFALGQTSDFAEQLMVFLGETIANTINEKIPNEITEKSTLFVSEMAKKLVAREASAPTTKELLSNLIKDTVIAIFVCYKMDQEKRSIKVVPFRRLLQSLSVISSNSIKFDELLKFLMTECGELELGDTRTTIMNVINDYQYDVDSDKTLGELFWNDMLKSYEDYITLNITGIQVHSAVCGTCKSRLSNANGYQIRIFPCGHCFHDNPQCLRNNQCPICQREEIYGETTANVKSHDSDQDRVIKRRINRFEYDIHALPTVGEIICDDSQVAQELVNLPTTNTVPTI</sequence>
<dbReference type="AlphaFoldDB" id="A2DA74"/>
<dbReference type="InterPro" id="IPR045111">
    <property type="entry name" value="Vps41/Vps8"/>
</dbReference>
<dbReference type="VEuPathDB" id="TrichDB:TVAG_476510"/>
<dbReference type="VEuPathDB" id="TrichDB:TVAGG3_0266530"/>
<keyword evidence="2" id="KW-1185">Reference proteome</keyword>
<dbReference type="SUPFAM" id="SSF57850">
    <property type="entry name" value="RING/U-box"/>
    <property type="match status" value="1"/>
</dbReference>
<dbReference type="Proteomes" id="UP000001542">
    <property type="component" value="Unassembled WGS sequence"/>
</dbReference>
<dbReference type="Gene3D" id="2.130.10.10">
    <property type="entry name" value="YVTN repeat-like/Quinoprotein amine dehydrogenase"/>
    <property type="match status" value="1"/>
</dbReference>
<organism evidence="1 2">
    <name type="scientific">Trichomonas vaginalis (strain ATCC PRA-98 / G3)</name>
    <dbReference type="NCBI Taxonomy" id="412133"/>
    <lineage>
        <taxon>Eukaryota</taxon>
        <taxon>Metamonada</taxon>
        <taxon>Parabasalia</taxon>
        <taxon>Trichomonadida</taxon>
        <taxon>Trichomonadidae</taxon>
        <taxon>Trichomonas</taxon>
    </lineage>
</organism>
<dbReference type="InterPro" id="IPR015943">
    <property type="entry name" value="WD40/YVTN_repeat-like_dom_sf"/>
</dbReference>
<proteinExistence type="predicted"/>
<dbReference type="InParanoid" id="A2DA74"/>
<dbReference type="RefSeq" id="XP_001583708.1">
    <property type="nucleotide sequence ID" value="XM_001583658.1"/>
</dbReference>
<evidence type="ECO:0000313" key="2">
    <source>
        <dbReference type="Proteomes" id="UP000001542"/>
    </source>
</evidence>
<dbReference type="GO" id="GO:0034058">
    <property type="term" value="P:endosomal vesicle fusion"/>
    <property type="evidence" value="ECO:0000318"/>
    <property type="project" value="GO_Central"/>
</dbReference>
<dbReference type="STRING" id="5722.A2DA74"/>
<dbReference type="KEGG" id="tva:5468280"/>
<dbReference type="InterPro" id="IPR036322">
    <property type="entry name" value="WD40_repeat_dom_sf"/>
</dbReference>
<dbReference type="GO" id="GO:0005770">
    <property type="term" value="C:late endosome"/>
    <property type="evidence" value="ECO:0000318"/>
    <property type="project" value="GO_Central"/>
</dbReference>
<dbReference type="PANTHER" id="PTHR12616:SF8">
    <property type="entry name" value="VACUOLAR PROTEIN SORTING-ASSOCIATED PROTEIN 8 HOMOLOG"/>
    <property type="match status" value="1"/>
</dbReference>
<dbReference type="PANTHER" id="PTHR12616">
    <property type="entry name" value="VACUOLAR PROTEIN SORTING VPS41"/>
    <property type="match status" value="1"/>
</dbReference>
<protein>
    <recommendedName>
        <fullName evidence="3">RING-type domain-containing protein</fullName>
    </recommendedName>
</protein>
<dbReference type="SUPFAM" id="SSF50978">
    <property type="entry name" value="WD40 repeat-like"/>
    <property type="match status" value="1"/>
</dbReference>
<gene>
    <name evidence="1" type="ORF">TVAG_476510</name>
</gene>
<dbReference type="EMBL" id="DS113182">
    <property type="protein sequence ID" value="EAY22722.1"/>
    <property type="molecule type" value="Genomic_DNA"/>
</dbReference>
<accession>A2DA74</accession>
<evidence type="ECO:0000313" key="1">
    <source>
        <dbReference type="EMBL" id="EAY22722.1"/>
    </source>
</evidence>
<dbReference type="SMR" id="A2DA74"/>
<dbReference type="GO" id="GO:0030897">
    <property type="term" value="C:HOPS complex"/>
    <property type="evidence" value="ECO:0000318"/>
    <property type="project" value="GO_Central"/>
</dbReference>
<reference evidence="1" key="2">
    <citation type="journal article" date="2007" name="Science">
        <title>Draft genome sequence of the sexually transmitted pathogen Trichomonas vaginalis.</title>
        <authorList>
            <person name="Carlton J.M."/>
            <person name="Hirt R.P."/>
            <person name="Silva J.C."/>
            <person name="Delcher A.L."/>
            <person name="Schatz M."/>
            <person name="Zhao Q."/>
            <person name="Wortman J.R."/>
            <person name="Bidwell S.L."/>
            <person name="Alsmark U.C.M."/>
            <person name="Besteiro S."/>
            <person name="Sicheritz-Ponten T."/>
            <person name="Noel C.J."/>
            <person name="Dacks J.B."/>
            <person name="Foster P.G."/>
            <person name="Simillion C."/>
            <person name="Van de Peer Y."/>
            <person name="Miranda-Saavedra D."/>
            <person name="Barton G.J."/>
            <person name="Westrop G.D."/>
            <person name="Mueller S."/>
            <person name="Dessi D."/>
            <person name="Fiori P.L."/>
            <person name="Ren Q."/>
            <person name="Paulsen I."/>
            <person name="Zhang H."/>
            <person name="Bastida-Corcuera F.D."/>
            <person name="Simoes-Barbosa A."/>
            <person name="Brown M.T."/>
            <person name="Hayes R.D."/>
            <person name="Mukherjee M."/>
            <person name="Okumura C.Y."/>
            <person name="Schneider R."/>
            <person name="Smith A.J."/>
            <person name="Vanacova S."/>
            <person name="Villalvazo M."/>
            <person name="Haas B.J."/>
            <person name="Pertea M."/>
            <person name="Feldblyum T.V."/>
            <person name="Utterback T.R."/>
            <person name="Shu C.L."/>
            <person name="Osoegawa K."/>
            <person name="de Jong P.J."/>
            <person name="Hrdy I."/>
            <person name="Horvathova L."/>
            <person name="Zubacova Z."/>
            <person name="Dolezal P."/>
            <person name="Malik S.B."/>
            <person name="Logsdon J.M. Jr."/>
            <person name="Henze K."/>
            <person name="Gupta A."/>
            <person name="Wang C.C."/>
            <person name="Dunne R.L."/>
            <person name="Upcroft J.A."/>
            <person name="Upcroft P."/>
            <person name="White O."/>
            <person name="Salzberg S.L."/>
            <person name="Tang P."/>
            <person name="Chiu C.-H."/>
            <person name="Lee Y.-S."/>
            <person name="Embley T.M."/>
            <person name="Coombs G.H."/>
            <person name="Mottram J.C."/>
            <person name="Tachezy J."/>
            <person name="Fraser-Liggett C.M."/>
            <person name="Johnson P.J."/>
        </authorList>
    </citation>
    <scope>NUCLEOTIDE SEQUENCE [LARGE SCALE GENOMIC DNA]</scope>
    <source>
        <strain evidence="1">G3</strain>
    </source>
</reference>
<reference evidence="1" key="1">
    <citation type="submission" date="2006-10" db="EMBL/GenBank/DDBJ databases">
        <authorList>
            <person name="Amadeo P."/>
            <person name="Zhao Q."/>
            <person name="Wortman J."/>
            <person name="Fraser-Liggett C."/>
            <person name="Carlton J."/>
        </authorList>
    </citation>
    <scope>NUCLEOTIDE SEQUENCE</scope>
    <source>
        <strain evidence="1">G3</strain>
    </source>
</reference>
<dbReference type="GO" id="GO:0006623">
    <property type="term" value="P:protein targeting to vacuole"/>
    <property type="evidence" value="ECO:0000318"/>
    <property type="project" value="GO_Central"/>
</dbReference>
<dbReference type="OrthoDB" id="7701707at2759"/>
<name>A2DA74_TRIV3</name>
<evidence type="ECO:0008006" key="3">
    <source>
        <dbReference type="Google" id="ProtNLM"/>
    </source>
</evidence>